<evidence type="ECO:0000313" key="2">
    <source>
        <dbReference type="Proteomes" id="UP000184251"/>
    </source>
</evidence>
<dbReference type="Pfam" id="PF14249">
    <property type="entry name" value="Tocopherol_cycl"/>
    <property type="match status" value="1"/>
</dbReference>
<accession>A0A1M4ZCE1</accession>
<dbReference type="STRING" id="1120975.SAMN02746064_02014"/>
<evidence type="ECO:0000313" key="1">
    <source>
        <dbReference type="EMBL" id="SHF15709.1"/>
    </source>
</evidence>
<dbReference type="RefSeq" id="WP_073271595.1">
    <property type="nucleotide sequence ID" value="NZ_FQTU01000016.1"/>
</dbReference>
<reference evidence="1 2" key="1">
    <citation type="submission" date="2016-11" db="EMBL/GenBank/DDBJ databases">
        <authorList>
            <person name="Jaros S."/>
            <person name="Januszkiewicz K."/>
            <person name="Wedrychowicz H."/>
        </authorList>
    </citation>
    <scope>NUCLEOTIDE SEQUENCE [LARGE SCALE GENOMIC DNA]</scope>
    <source>
        <strain evidence="1 2">DSM 14828</strain>
    </source>
</reference>
<dbReference type="AlphaFoldDB" id="A0A1M4ZCE1"/>
<organism evidence="1 2">
    <name type="scientific">Alkalibacter saccharofermentans DSM 14828</name>
    <dbReference type="NCBI Taxonomy" id="1120975"/>
    <lineage>
        <taxon>Bacteria</taxon>
        <taxon>Bacillati</taxon>
        <taxon>Bacillota</taxon>
        <taxon>Clostridia</taxon>
        <taxon>Eubacteriales</taxon>
        <taxon>Eubacteriaceae</taxon>
        <taxon>Alkalibacter</taxon>
    </lineage>
</organism>
<dbReference type="Proteomes" id="UP000184251">
    <property type="component" value="Unassembled WGS sequence"/>
</dbReference>
<sequence>MNQFGIMVGLDKDGAFEGWFCKVDDRENGLMFSVIWGYTTHEKTKHAFIQFQDNLHSKTSYISYPIDELKWTADPFILQIGKNKLSQTIMVLDFEKNGIQVRGDFRFGEFTPIKKSFLKPNIMGWLTYFPNECNHSIISMDHKVNGHLRIGSQSWNISAADGYIEKDWGTGFPKEYVWVQANDWENSSFVFSYATVPMLGKYAKGFFLVFHHDGIEYRFTSIEGCKIIDYHVTKDSFEATVKKGGYRLTLKAKQANPVALVSPNQGEMNAHIKESIDGILGMSLELNKRSIAHLYSERASIDVHL</sequence>
<name>A0A1M4ZCE1_9FIRM</name>
<dbReference type="OrthoDB" id="9772627at2"/>
<proteinExistence type="predicted"/>
<gene>
    <name evidence="1" type="ORF">SAMN02746064_02014</name>
</gene>
<dbReference type="PANTHER" id="PTHR35309">
    <property type="match status" value="1"/>
</dbReference>
<protein>
    <submittedName>
        <fullName evidence="1">Tocopherol cyclase</fullName>
    </submittedName>
</protein>
<dbReference type="InterPro" id="IPR025893">
    <property type="entry name" value="Tocopherol_cyclase"/>
</dbReference>
<dbReference type="PANTHER" id="PTHR35309:SF4">
    <property type="entry name" value="TOCOPHEROL CYCLASE"/>
    <property type="match status" value="1"/>
</dbReference>
<dbReference type="EMBL" id="FQTU01000016">
    <property type="protein sequence ID" value="SHF15709.1"/>
    <property type="molecule type" value="Genomic_DNA"/>
</dbReference>
<dbReference type="GO" id="GO:0009976">
    <property type="term" value="F:tocopherol cyclase activity"/>
    <property type="evidence" value="ECO:0007669"/>
    <property type="project" value="InterPro"/>
</dbReference>
<keyword evidence="2" id="KW-1185">Reference proteome</keyword>